<dbReference type="Pfam" id="PF08148">
    <property type="entry name" value="DSHCT"/>
    <property type="match status" value="1"/>
</dbReference>
<dbReference type="PANTHER" id="PTHR12131">
    <property type="entry name" value="ATP-DEPENDENT RNA AND DNA HELICASE"/>
    <property type="match status" value="1"/>
</dbReference>
<dbReference type="Pfam" id="PF00271">
    <property type="entry name" value="Helicase_C"/>
    <property type="match status" value="1"/>
</dbReference>
<reference evidence="6" key="1">
    <citation type="submission" date="2022-10" db="EMBL/GenBank/DDBJ databases">
        <authorList>
            <person name="Koch H."/>
        </authorList>
    </citation>
    <scope>NUCLEOTIDE SEQUENCE</scope>
    <source>
        <strain evidence="6">DNF</strain>
    </source>
</reference>
<dbReference type="GO" id="GO:0004386">
    <property type="term" value="F:helicase activity"/>
    <property type="evidence" value="ECO:0007669"/>
    <property type="project" value="UniProtKB-KW"/>
</dbReference>
<dbReference type="GO" id="GO:0005524">
    <property type="term" value="F:ATP binding"/>
    <property type="evidence" value="ECO:0007669"/>
    <property type="project" value="UniProtKB-KW"/>
</dbReference>
<evidence type="ECO:0000256" key="3">
    <source>
        <dbReference type="ARBA" id="ARBA00022806"/>
    </source>
</evidence>
<dbReference type="PANTHER" id="PTHR12131:SF1">
    <property type="entry name" value="ATP-DEPENDENT RNA HELICASE SUPV3L1, MITOCHONDRIAL-RELATED"/>
    <property type="match status" value="1"/>
</dbReference>
<dbReference type="InterPro" id="IPR012961">
    <property type="entry name" value="Ski2/MTR4_C"/>
</dbReference>
<keyword evidence="4" id="KW-0067">ATP-binding</keyword>
<dbReference type="Gene3D" id="3.40.50.300">
    <property type="entry name" value="P-loop containing nucleotide triphosphate hydrolases"/>
    <property type="match status" value="1"/>
</dbReference>
<dbReference type="InterPro" id="IPR001650">
    <property type="entry name" value="Helicase_C-like"/>
</dbReference>
<evidence type="ECO:0000313" key="7">
    <source>
        <dbReference type="Proteomes" id="UP001179121"/>
    </source>
</evidence>
<keyword evidence="3" id="KW-0347">Helicase</keyword>
<dbReference type="RefSeq" id="WP_289268592.1">
    <property type="nucleotide sequence ID" value="NZ_OX365700.1"/>
</dbReference>
<dbReference type="InterPro" id="IPR027417">
    <property type="entry name" value="P-loop_NTPase"/>
</dbReference>
<evidence type="ECO:0000259" key="5">
    <source>
        <dbReference type="PROSITE" id="PS51194"/>
    </source>
</evidence>
<dbReference type="SUPFAM" id="SSF52540">
    <property type="entry name" value="P-loop containing nucleoside triphosphate hydrolases"/>
    <property type="match status" value="1"/>
</dbReference>
<dbReference type="InterPro" id="IPR050699">
    <property type="entry name" value="RNA-DNA_Helicase"/>
</dbReference>
<dbReference type="EMBL" id="OX365700">
    <property type="protein sequence ID" value="CAI4031831.1"/>
    <property type="molecule type" value="Genomic_DNA"/>
</dbReference>
<proteinExistence type="predicted"/>
<organism evidence="6 7">
    <name type="scientific">Nitrospira tepida</name>
    <dbReference type="NCBI Taxonomy" id="2973512"/>
    <lineage>
        <taxon>Bacteria</taxon>
        <taxon>Pseudomonadati</taxon>
        <taxon>Nitrospirota</taxon>
        <taxon>Nitrospiria</taxon>
        <taxon>Nitrospirales</taxon>
        <taxon>Nitrospiraceae</taxon>
        <taxon>Nitrospira</taxon>
    </lineage>
</organism>
<gene>
    <name evidence="6" type="ORF">DNFV4_02252</name>
</gene>
<dbReference type="SMART" id="SM00490">
    <property type="entry name" value="HELICc"/>
    <property type="match status" value="1"/>
</dbReference>
<sequence>MAPSIHPADLLSTLRHKHLTPAIVFLTSRRACDDAMQALALLPSAIPPDRQEAIARVLDGVTAEFPSIAEHPLRETVQRTGVAAHHAGHLPSWKIAVEELMRRGCLDAVFATTTLAAGVDFPARTVVITQSSVRKARDFTDLTVSEIQQLSGRAGRRGKDLVGFAVVTPSPYIDLRHIAKGLTGHPEPIDSQFVITYPMVLNLLKAHPLDHIQAILAKSFAQFQLDQRAERLQEKLDTLEVQMAPYGPRECTDWITQWHHFDTARRRKPHRPSVHKQDPPEVAARLPFLTPGRLVSLGKARAIVLREYRSRGQRSPMLTVLRSEGSITEIPVTFVAEVLDRTFEVKETRAYPWTTPETIQGLVDELAELPTRVPALPILVSEQADQIPDELIAQTLDDFPCPTCPSRHACQKDHPTALKLRQEIARTTKAIQALRTSLWHRFQEKVEVLQQLGYLTPAAQLTADGEWARLIRIDHSLLITELIRAEAFSAIEPALLAAVMASIAHDDDRPGAFPRASAGLSTVLNQVRRLAHELAAFDDPPLLRGDIAALTERWVGDPALTWIGLCRATTMAEGDMYRLFARTLEYLSQIESLRSSHPSLADTAARAIANLRRGVLEELP</sequence>
<dbReference type="GO" id="GO:0070478">
    <property type="term" value="P:nuclear-transcribed mRNA catabolic process, 3'-5' exonucleolytic nonsense-mediated decay"/>
    <property type="evidence" value="ECO:0007669"/>
    <property type="project" value="TreeGrafter"/>
</dbReference>
<protein>
    <recommendedName>
        <fullName evidence="5">Helicase C-terminal domain-containing protein</fullName>
    </recommendedName>
</protein>
<name>A0AA86T4Z1_9BACT</name>
<dbReference type="GO" id="GO:0055087">
    <property type="term" value="C:Ski complex"/>
    <property type="evidence" value="ECO:0007669"/>
    <property type="project" value="TreeGrafter"/>
</dbReference>
<dbReference type="PROSITE" id="PS51194">
    <property type="entry name" value="HELICASE_CTER"/>
    <property type="match status" value="1"/>
</dbReference>
<dbReference type="AlphaFoldDB" id="A0AA86T4Z1"/>
<feature type="domain" description="Helicase C-terminal" evidence="5">
    <location>
        <begin position="13"/>
        <end position="205"/>
    </location>
</feature>
<dbReference type="Gene3D" id="1.10.3380.30">
    <property type="match status" value="1"/>
</dbReference>
<dbReference type="SMART" id="SM01142">
    <property type="entry name" value="DSHCT"/>
    <property type="match status" value="1"/>
</dbReference>
<dbReference type="Proteomes" id="UP001179121">
    <property type="component" value="Chromosome"/>
</dbReference>
<evidence type="ECO:0000256" key="2">
    <source>
        <dbReference type="ARBA" id="ARBA00022801"/>
    </source>
</evidence>
<keyword evidence="2" id="KW-0378">Hydrolase</keyword>
<accession>A0AA86T4Z1</accession>
<dbReference type="KEGG" id="nti:DNFV4_02252"/>
<keyword evidence="1" id="KW-0547">Nucleotide-binding</keyword>
<keyword evidence="7" id="KW-1185">Reference proteome</keyword>
<dbReference type="GO" id="GO:0016787">
    <property type="term" value="F:hydrolase activity"/>
    <property type="evidence" value="ECO:0007669"/>
    <property type="project" value="UniProtKB-KW"/>
</dbReference>
<evidence type="ECO:0000256" key="1">
    <source>
        <dbReference type="ARBA" id="ARBA00022741"/>
    </source>
</evidence>
<evidence type="ECO:0000256" key="4">
    <source>
        <dbReference type="ARBA" id="ARBA00022840"/>
    </source>
</evidence>
<evidence type="ECO:0000313" key="6">
    <source>
        <dbReference type="EMBL" id="CAI4031831.1"/>
    </source>
</evidence>